<sequence length="234" mass="26798">MPDKDELTKGQSSKAGPRVQRPSYLRGSIAPKAANPSRPEAVSAAQPGHERPEVQRPEAQKAEEKEDVELYSWSVWLLPRRPLVSVLVVASLIGSILLAYWTLPQVFFVVIISLILINRLAPYLFPVKYVMTEETVGYRTFLAKDIRPWGNLLTYYQFPDGVLLTHDTRTIRGRMKEGIFLYYEKDGSNKEQVLNIVRSKLKPPKEAFAPREDNEYKGGIRSAWRRIRNLKSKD</sequence>
<gene>
    <name evidence="3" type="ORF">IMF26_07890</name>
</gene>
<feature type="compositionally biased region" description="Basic and acidic residues" evidence="1">
    <location>
        <begin position="48"/>
        <end position="63"/>
    </location>
</feature>
<feature type="transmembrane region" description="Helical" evidence="2">
    <location>
        <begin position="107"/>
        <end position="125"/>
    </location>
</feature>
<evidence type="ECO:0008006" key="4">
    <source>
        <dbReference type="Google" id="ProtNLM"/>
    </source>
</evidence>
<evidence type="ECO:0000313" key="3">
    <source>
        <dbReference type="EMBL" id="QUL97987.1"/>
    </source>
</evidence>
<dbReference type="EMBL" id="CP062796">
    <property type="protein sequence ID" value="QUL97987.1"/>
    <property type="molecule type" value="Genomic_DNA"/>
</dbReference>
<organism evidence="3">
    <name type="scientific">Candidatus Fermentithermobacillus carboniphilus</name>
    <dbReference type="NCBI Taxonomy" id="3085328"/>
    <lineage>
        <taxon>Bacteria</taxon>
        <taxon>Bacillati</taxon>
        <taxon>Bacillota</taxon>
        <taxon>Candidatus Fermentithermobacillia</taxon>
        <taxon>Candidatus Fermentithermobacillales</taxon>
        <taxon>Candidatus Fermentithermobacillaceae</taxon>
        <taxon>Candidatus Fermentithermobacillus</taxon>
    </lineage>
</organism>
<proteinExistence type="predicted"/>
<name>A0AAT9LCE1_9FIRM</name>
<evidence type="ECO:0000256" key="2">
    <source>
        <dbReference type="SAM" id="Phobius"/>
    </source>
</evidence>
<keyword evidence="2" id="KW-0472">Membrane</keyword>
<accession>A0AAT9LCE1</accession>
<evidence type="ECO:0000256" key="1">
    <source>
        <dbReference type="SAM" id="MobiDB-lite"/>
    </source>
</evidence>
<reference evidence="3" key="1">
    <citation type="submission" date="2020-10" db="EMBL/GenBank/DDBJ databases">
        <authorList>
            <person name="Kadnikov V."/>
            <person name="Beletsky A.V."/>
            <person name="Mardanov A.V."/>
            <person name="Karnachuk O.V."/>
            <person name="Ravin N.V."/>
        </authorList>
    </citation>
    <scope>NUCLEOTIDE SEQUENCE</scope>
    <source>
        <strain evidence="3">Bu02</strain>
    </source>
</reference>
<keyword evidence="2" id="KW-0812">Transmembrane</keyword>
<dbReference type="AlphaFoldDB" id="A0AAT9LCE1"/>
<keyword evidence="2" id="KW-1133">Transmembrane helix</keyword>
<feature type="region of interest" description="Disordered" evidence="1">
    <location>
        <begin position="1"/>
        <end position="63"/>
    </location>
</feature>
<reference evidence="3" key="2">
    <citation type="journal article" date="2023" name="Biology">
        <title>Prokaryotic Life Associated with Coal-Fire Gas Vents Revealed by Metagenomics.</title>
        <authorList>
            <person name="Kadnikov V.V."/>
            <person name="Mardanov A.V."/>
            <person name="Beletsky A.V."/>
            <person name="Karnachuk O.V."/>
            <person name="Ravin N.V."/>
        </authorList>
    </citation>
    <scope>NUCLEOTIDE SEQUENCE</scope>
    <source>
        <strain evidence="3">Bu02</strain>
    </source>
</reference>
<protein>
    <recommendedName>
        <fullName evidence="4">PH domain-containing protein</fullName>
    </recommendedName>
</protein>
<feature type="transmembrane region" description="Helical" evidence="2">
    <location>
        <begin position="83"/>
        <end position="101"/>
    </location>
</feature>
<dbReference type="KEGG" id="fcz:IMF26_07890"/>